<organism evidence="9 10">
    <name type="scientific">Clostridium magnum DSM 2767</name>
    <dbReference type="NCBI Taxonomy" id="1121326"/>
    <lineage>
        <taxon>Bacteria</taxon>
        <taxon>Bacillati</taxon>
        <taxon>Bacillota</taxon>
        <taxon>Clostridia</taxon>
        <taxon>Eubacteriales</taxon>
        <taxon>Clostridiaceae</taxon>
        <taxon>Clostridium</taxon>
    </lineage>
</organism>
<dbReference type="SUPFAM" id="SSF55205">
    <property type="entry name" value="EPT/RTPC-like"/>
    <property type="match status" value="1"/>
</dbReference>
<feature type="binding site" evidence="7">
    <location>
        <position position="165"/>
    </location>
    <ligand>
        <name>3-phosphoshikimate</name>
        <dbReference type="ChEBI" id="CHEBI:145989"/>
    </ligand>
</feature>
<feature type="binding site" evidence="7">
    <location>
        <position position="405"/>
    </location>
    <ligand>
        <name>phosphoenolpyruvate</name>
        <dbReference type="ChEBI" id="CHEBI:58702"/>
    </ligand>
</feature>
<feature type="binding site" evidence="7">
    <location>
        <position position="22"/>
    </location>
    <ligand>
        <name>3-phosphoshikimate</name>
        <dbReference type="ChEBI" id="CHEBI:145989"/>
    </ligand>
</feature>
<dbReference type="Pfam" id="PF00275">
    <property type="entry name" value="EPSP_synthase"/>
    <property type="match status" value="1"/>
</dbReference>
<dbReference type="AlphaFoldDB" id="A0A161YGQ8"/>
<dbReference type="GO" id="GO:0005737">
    <property type="term" value="C:cytoplasm"/>
    <property type="evidence" value="ECO:0007669"/>
    <property type="project" value="UniProtKB-SubCell"/>
</dbReference>
<evidence type="ECO:0000256" key="1">
    <source>
        <dbReference type="ARBA" id="ARBA00004811"/>
    </source>
</evidence>
<comment type="subcellular location">
    <subcellularLocation>
        <location evidence="7">Cytoplasm</location>
    </subcellularLocation>
</comment>
<dbReference type="CDD" id="cd01556">
    <property type="entry name" value="EPSP_synthase"/>
    <property type="match status" value="1"/>
</dbReference>
<feature type="binding site" evidence="7">
    <location>
        <position position="333"/>
    </location>
    <ligand>
        <name>3-phosphoshikimate</name>
        <dbReference type="ChEBI" id="CHEBI:145989"/>
    </ligand>
</feature>
<proteinExistence type="inferred from homology"/>
<dbReference type="InterPro" id="IPR006264">
    <property type="entry name" value="EPSP_synthase"/>
</dbReference>
<dbReference type="PIRSF" id="PIRSF000505">
    <property type="entry name" value="EPSPS"/>
    <property type="match status" value="1"/>
</dbReference>
<feature type="binding site" evidence="7">
    <location>
        <position position="337"/>
    </location>
    <ligand>
        <name>phosphoenolpyruvate</name>
        <dbReference type="ChEBI" id="CHEBI:58702"/>
    </ligand>
</feature>
<dbReference type="GO" id="GO:0008652">
    <property type="term" value="P:amino acid biosynthetic process"/>
    <property type="evidence" value="ECO:0007669"/>
    <property type="project" value="UniProtKB-KW"/>
</dbReference>
<feature type="binding site" evidence="7">
    <location>
        <position position="26"/>
    </location>
    <ligand>
        <name>3-phosphoshikimate</name>
        <dbReference type="ChEBI" id="CHEBI:145989"/>
    </ligand>
</feature>
<gene>
    <name evidence="7 9" type="primary">aroA</name>
    <name evidence="9" type="ORF">CLMAG_52760</name>
</gene>
<comment type="caution">
    <text evidence="7">Lacks conserved residue(s) required for the propagation of feature annotation.</text>
</comment>
<feature type="binding site" evidence="7">
    <location>
        <position position="192"/>
    </location>
    <ligand>
        <name>3-phosphoshikimate</name>
        <dbReference type="ChEBI" id="CHEBI:145989"/>
    </ligand>
</feature>
<keyword evidence="3 7" id="KW-0028">Amino-acid biosynthesis</keyword>
<dbReference type="InterPro" id="IPR001986">
    <property type="entry name" value="Enolpyruvate_Tfrase_dom"/>
</dbReference>
<dbReference type="PROSITE" id="PS00885">
    <property type="entry name" value="EPSP_SYNTHASE_2"/>
    <property type="match status" value="1"/>
</dbReference>
<dbReference type="PATRIC" id="fig|1121326.3.peg.5335"/>
<feature type="binding site" evidence="7">
    <location>
        <position position="166"/>
    </location>
    <ligand>
        <name>3-phosphoshikimate</name>
        <dbReference type="ChEBI" id="CHEBI:145989"/>
    </ligand>
</feature>
<evidence type="ECO:0000256" key="2">
    <source>
        <dbReference type="ARBA" id="ARBA00009948"/>
    </source>
</evidence>
<dbReference type="GO" id="GO:0003866">
    <property type="term" value="F:3-phosphoshikimate 1-carboxyvinyltransferase activity"/>
    <property type="evidence" value="ECO:0007669"/>
    <property type="project" value="UniProtKB-UniRule"/>
</dbReference>
<dbReference type="EC" id="2.5.1.19" evidence="7"/>
<feature type="binding site" evidence="7">
    <location>
        <position position="164"/>
    </location>
    <ligand>
        <name>3-phosphoshikimate</name>
        <dbReference type="ChEBI" id="CHEBI:145989"/>
    </ligand>
</feature>
<dbReference type="Gene3D" id="3.65.10.10">
    <property type="entry name" value="Enolpyruvate transferase domain"/>
    <property type="match status" value="2"/>
</dbReference>
<evidence type="ECO:0000256" key="3">
    <source>
        <dbReference type="ARBA" id="ARBA00022605"/>
    </source>
</evidence>
<dbReference type="RefSeq" id="WP_066629246.1">
    <property type="nucleotide sequence ID" value="NZ_FQXL01000018.1"/>
</dbReference>
<evidence type="ECO:0000313" key="10">
    <source>
        <dbReference type="Proteomes" id="UP000076603"/>
    </source>
</evidence>
<dbReference type="InterPro" id="IPR036968">
    <property type="entry name" value="Enolpyruvate_Tfrase_sf"/>
</dbReference>
<feature type="binding site" evidence="7">
    <location>
        <position position="166"/>
    </location>
    <ligand>
        <name>phosphoenolpyruvate</name>
        <dbReference type="ChEBI" id="CHEBI:58702"/>
    </ligand>
</feature>
<feature type="binding site" evidence="7">
    <location>
        <position position="306"/>
    </location>
    <ligand>
        <name>3-phosphoshikimate</name>
        <dbReference type="ChEBI" id="CHEBI:145989"/>
    </ligand>
</feature>
<comment type="similarity">
    <text evidence="2 7">Belongs to the EPSP synthase family.</text>
</comment>
<feature type="binding site" evidence="7">
    <location>
        <position position="379"/>
    </location>
    <ligand>
        <name>phosphoenolpyruvate</name>
        <dbReference type="ChEBI" id="CHEBI:58702"/>
    </ligand>
</feature>
<dbReference type="PANTHER" id="PTHR21090">
    <property type="entry name" value="AROM/DEHYDROQUINATE SYNTHASE"/>
    <property type="match status" value="1"/>
</dbReference>
<feature type="binding site" evidence="7">
    <location>
        <position position="21"/>
    </location>
    <ligand>
        <name>phosphoenolpyruvate</name>
        <dbReference type="ChEBI" id="CHEBI:58702"/>
    </ligand>
</feature>
<dbReference type="HAMAP" id="MF_00210">
    <property type="entry name" value="EPSP_synth"/>
    <property type="match status" value="1"/>
</dbReference>
<feature type="binding site" evidence="7">
    <location>
        <position position="21"/>
    </location>
    <ligand>
        <name>3-phosphoshikimate</name>
        <dbReference type="ChEBI" id="CHEBI:145989"/>
    </ligand>
</feature>
<comment type="function">
    <text evidence="7">Catalyzes the transfer of the enolpyruvyl moiety of phosphoenolpyruvate (PEP) to the 5-hydroxyl of shikimate-3-phosphate (S3P) to produce enolpyruvyl shikimate-3-phosphate and inorganic phosphate.</text>
</comment>
<dbReference type="GO" id="GO:0009073">
    <property type="term" value="P:aromatic amino acid family biosynthetic process"/>
    <property type="evidence" value="ECO:0007669"/>
    <property type="project" value="UniProtKB-KW"/>
</dbReference>
<dbReference type="EMBL" id="LWAE01000009">
    <property type="protein sequence ID" value="KZL89372.1"/>
    <property type="molecule type" value="Genomic_DNA"/>
</dbReference>
<keyword evidence="10" id="KW-1185">Reference proteome</keyword>
<comment type="catalytic activity">
    <reaction evidence="6">
        <text>3-phosphoshikimate + phosphoenolpyruvate = 5-O-(1-carboxyvinyl)-3-phosphoshikimate + phosphate</text>
        <dbReference type="Rhea" id="RHEA:21256"/>
        <dbReference type="ChEBI" id="CHEBI:43474"/>
        <dbReference type="ChEBI" id="CHEBI:57701"/>
        <dbReference type="ChEBI" id="CHEBI:58702"/>
        <dbReference type="ChEBI" id="CHEBI:145989"/>
        <dbReference type="EC" id="2.5.1.19"/>
    </reaction>
    <physiologicalReaction direction="left-to-right" evidence="6">
        <dbReference type="Rhea" id="RHEA:21257"/>
    </physiologicalReaction>
</comment>
<dbReference type="Proteomes" id="UP000076603">
    <property type="component" value="Unassembled WGS sequence"/>
</dbReference>
<comment type="caution">
    <text evidence="9">The sequence shown here is derived from an EMBL/GenBank/DDBJ whole genome shotgun (WGS) entry which is preliminary data.</text>
</comment>
<name>A0A161YGQ8_9CLOT</name>
<dbReference type="OrthoDB" id="9809920at2"/>
<accession>A0A161YGQ8</accession>
<evidence type="ECO:0000256" key="6">
    <source>
        <dbReference type="ARBA" id="ARBA00044633"/>
    </source>
</evidence>
<keyword evidence="7" id="KW-0963">Cytoplasm</keyword>
<dbReference type="UniPathway" id="UPA00053">
    <property type="reaction ID" value="UER00089"/>
</dbReference>
<dbReference type="InterPro" id="IPR023193">
    <property type="entry name" value="EPSP_synthase_CS"/>
</dbReference>
<evidence type="ECO:0000259" key="8">
    <source>
        <dbReference type="Pfam" id="PF00275"/>
    </source>
</evidence>
<dbReference type="GO" id="GO:0009423">
    <property type="term" value="P:chorismate biosynthetic process"/>
    <property type="evidence" value="ECO:0007669"/>
    <property type="project" value="UniProtKB-UniRule"/>
</dbReference>
<protein>
    <recommendedName>
        <fullName evidence="7">3-phosphoshikimate 1-carboxyvinyltransferase</fullName>
        <ecNumber evidence="7">2.5.1.19</ecNumber>
    </recommendedName>
    <alternativeName>
        <fullName evidence="7">5-enolpyruvylshikimate-3-phosphate synthase</fullName>
        <shortName evidence="7">EPSP synthase</shortName>
        <shortName evidence="7">EPSPS</shortName>
    </alternativeName>
</protein>
<comment type="subunit">
    <text evidence="7">Monomer.</text>
</comment>
<keyword evidence="5 7" id="KW-0057">Aromatic amino acid biosynthesis</keyword>
<comment type="pathway">
    <text evidence="1 7">Metabolic intermediate biosynthesis; chorismate biosynthesis; chorismate from D-erythrose 4-phosphate and phosphoenolpyruvate: step 6/7.</text>
</comment>
<evidence type="ECO:0000256" key="5">
    <source>
        <dbReference type="ARBA" id="ARBA00023141"/>
    </source>
</evidence>
<dbReference type="STRING" id="1121326.CLMAG_52760"/>
<sequence>MKHVTLNPSKLKGEVVIPTSKSVCHRAVICAGLSEGVSNIDNVVFSQDVEATCGAMSNLGVEIALDKEASKIKVKGAAKLEPKDVSINCFESGSTLRFLIPVAATTGKKVTFDGKGKLVERPLQDYYRIFDEQQIHYENADEKLPLTIDGKLKAGEYRIKGDVSSQFISGLLFALPLLDGDSKIIVTTELESKPYVDLTIDALKTFSVDVENVNYREFIIKGNQKYKASDYRVEGDFSQVAFWLVAGSIGADVVCDGMNINSLQGDKAVLEIIKSMGGEISVEGNKIKAIPSKTKGTVIDAAECPDLVPVLTVLAALSEGTTEIVNASRLRFKESDRLSAITSELNKIGADIEEKEDGLVIRGKEFLIGGTVDSWNDHRIAMALAVASIRCKEPVIIRDSSCIKKSYPNFWEHFKELGGNLNEWSLGE</sequence>
<dbReference type="PANTHER" id="PTHR21090:SF5">
    <property type="entry name" value="PENTAFUNCTIONAL AROM POLYPEPTIDE"/>
    <property type="match status" value="1"/>
</dbReference>
<feature type="binding site" evidence="7">
    <location>
        <position position="121"/>
    </location>
    <ligand>
        <name>phosphoenolpyruvate</name>
        <dbReference type="ChEBI" id="CHEBI:58702"/>
    </ligand>
</feature>
<feature type="binding site" evidence="7">
    <location>
        <position position="93"/>
    </location>
    <ligand>
        <name>phosphoenolpyruvate</name>
        <dbReference type="ChEBI" id="CHEBI:58702"/>
    </ligand>
</feature>
<dbReference type="InterPro" id="IPR013792">
    <property type="entry name" value="RNA3'P_cycl/enolpyr_Trfase_a/b"/>
</dbReference>
<feature type="active site" description="Proton acceptor" evidence="7">
    <location>
        <position position="306"/>
    </location>
</feature>
<reference evidence="9 10" key="1">
    <citation type="submission" date="2016-04" db="EMBL/GenBank/DDBJ databases">
        <title>Genome sequence of Clostridium magnum DSM 2767.</title>
        <authorList>
            <person name="Poehlein A."/>
            <person name="Uhlig R."/>
            <person name="Fischer R."/>
            <person name="Bahl H."/>
            <person name="Daniel R."/>
        </authorList>
    </citation>
    <scope>NUCLEOTIDE SEQUENCE [LARGE SCALE GENOMIC DNA]</scope>
    <source>
        <strain evidence="9 10">DSM 2767</strain>
    </source>
</reference>
<keyword evidence="4 7" id="KW-0808">Transferase</keyword>
<dbReference type="NCBIfam" id="TIGR01356">
    <property type="entry name" value="aroA"/>
    <property type="match status" value="1"/>
</dbReference>
<evidence type="ECO:0000256" key="7">
    <source>
        <dbReference type="HAMAP-Rule" id="MF_00210"/>
    </source>
</evidence>
<evidence type="ECO:0000313" key="9">
    <source>
        <dbReference type="EMBL" id="KZL89372.1"/>
    </source>
</evidence>
<feature type="domain" description="Enolpyruvate transferase" evidence="8">
    <location>
        <begin position="8"/>
        <end position="413"/>
    </location>
</feature>
<evidence type="ECO:0000256" key="4">
    <source>
        <dbReference type="ARBA" id="ARBA00022679"/>
    </source>
</evidence>